<dbReference type="SUPFAM" id="SSF55486">
    <property type="entry name" value="Metalloproteases ('zincins'), catalytic domain"/>
    <property type="match status" value="1"/>
</dbReference>
<feature type="domain" description="Peptidase M1 membrane alanine aminopeptidase" evidence="3">
    <location>
        <begin position="308"/>
        <end position="508"/>
    </location>
</feature>
<dbReference type="OrthoDB" id="9814383at2"/>
<dbReference type="PANTHER" id="PTHR45726:SF3">
    <property type="entry name" value="LEUKOTRIENE A-4 HYDROLASE"/>
    <property type="match status" value="1"/>
</dbReference>
<dbReference type="Pfam" id="PF01433">
    <property type="entry name" value="Peptidase_M1"/>
    <property type="match status" value="1"/>
</dbReference>
<sequence length="517" mass="59144">MSAKSKLKIIAIIAFCVLVQTGCFQTLSSKPHKEEEPVIVILDEHSSNENIKIMSDSLKANKNPTVYTQYNVDLKINPREKTFTGIQKIQYTNQTGNPLNLIYLNLHLNAFRENSAIKPYFSGVEDKITSKGFKEGFIDIQSVLVNNEEVSFNQSDTLLEISLKTPAEVEESIEITIQFVGKVPIISHRIGSDDDALWMGNFLPVLAVYDKNGWNKYPYYPVGDPFFTDIANYTVKVTTPKEYVVVATGSEEETEEDGEKITTINAQMVRDFALAISNKFREVSLETETGVDIHLYSTHELSNSEKILNIAKRSLEYYSKRLGSYPYSELDIVEGALYAPDSMGYSTLVLMDSKKLQNDPTVILDVAHEIGHQWFYNIIGSNQIKEPWLDEAMVMYLQKNLFFVEEDIESLMEKQRDRLIASMKPMRVVSLNSDLSTFSSWETYYNIHYLRGQLMVHALKEKMGSENFDKFLKTYYEKYAFRIVDTEGFISTAEEIYGSSLKGFFSQWMNATELPEF</sequence>
<keyword evidence="5" id="KW-1185">Reference proteome</keyword>
<evidence type="ECO:0000256" key="2">
    <source>
        <dbReference type="PIRSR" id="PIRSR634015-3"/>
    </source>
</evidence>
<dbReference type="CDD" id="cd09604">
    <property type="entry name" value="M1_APN_like"/>
    <property type="match status" value="1"/>
</dbReference>
<comment type="caution">
    <text evidence="4">The sequence shown here is derived from an EMBL/GenBank/DDBJ whole genome shotgun (WGS) entry which is preliminary data.</text>
</comment>
<dbReference type="InterPro" id="IPR027268">
    <property type="entry name" value="Peptidase_M4/M1_CTD_sf"/>
</dbReference>
<feature type="active site" description="Proton acceptor" evidence="1">
    <location>
        <position position="369"/>
    </location>
</feature>
<dbReference type="GO" id="GO:0008237">
    <property type="term" value="F:metallopeptidase activity"/>
    <property type="evidence" value="ECO:0007669"/>
    <property type="project" value="InterPro"/>
</dbReference>
<gene>
    <name evidence="4" type="ORF">GND95_03055</name>
</gene>
<evidence type="ECO:0000259" key="3">
    <source>
        <dbReference type="Pfam" id="PF01433"/>
    </source>
</evidence>
<accession>A0A7C8LKG3</accession>
<proteinExistence type="predicted"/>
<feature type="binding site" evidence="2">
    <location>
        <position position="391"/>
    </location>
    <ligand>
        <name>Zn(2+)</name>
        <dbReference type="ChEBI" id="CHEBI:29105"/>
        <note>catalytic</note>
    </ligand>
</feature>
<dbReference type="InterPro" id="IPR042097">
    <property type="entry name" value="Aminopeptidase_N-like_N_sf"/>
</dbReference>
<name>A0A7C8LKG3_9FIRM</name>
<evidence type="ECO:0000313" key="5">
    <source>
        <dbReference type="Proteomes" id="UP000483018"/>
    </source>
</evidence>
<feature type="active site" description="Proton donor" evidence="1">
    <location>
        <position position="449"/>
    </location>
</feature>
<dbReference type="GO" id="GO:0008270">
    <property type="term" value="F:zinc ion binding"/>
    <property type="evidence" value="ECO:0007669"/>
    <property type="project" value="InterPro"/>
</dbReference>
<comment type="cofactor">
    <cofactor evidence="2">
        <name>Zn(2+)</name>
        <dbReference type="ChEBI" id="CHEBI:29105"/>
    </cofactor>
    <text evidence="2">Binds 1 zinc ion per subunit.</text>
</comment>
<keyword evidence="2" id="KW-0862">Zinc</keyword>
<dbReference type="Gene3D" id="1.10.390.10">
    <property type="entry name" value="Neutral Protease Domain 2"/>
    <property type="match status" value="1"/>
</dbReference>
<feature type="binding site" evidence="2">
    <location>
        <position position="368"/>
    </location>
    <ligand>
        <name>Zn(2+)</name>
        <dbReference type="ChEBI" id="CHEBI:29105"/>
        <note>catalytic</note>
    </ligand>
</feature>
<reference evidence="4 5" key="1">
    <citation type="submission" date="2019-12" db="EMBL/GenBank/DDBJ databases">
        <title>Defluviitalea raffinosedens, isolated from a biogas fermenter, genome sequencing and characterization.</title>
        <authorList>
            <person name="Rettenmaier R."/>
            <person name="Schneider M."/>
            <person name="Neuhaus K."/>
            <person name="Liebl W."/>
            <person name="Zverlov V."/>
        </authorList>
    </citation>
    <scope>NUCLEOTIDE SEQUENCE [LARGE SCALE GENOMIC DNA]</scope>
    <source>
        <strain evidence="4 5">249c-K6</strain>
    </source>
</reference>
<dbReference type="SUPFAM" id="SSF63737">
    <property type="entry name" value="Leukotriene A4 hydrolase N-terminal domain"/>
    <property type="match status" value="1"/>
</dbReference>
<dbReference type="RefSeq" id="WP_158739374.1">
    <property type="nucleotide sequence ID" value="NZ_WSLF01000002.1"/>
</dbReference>
<dbReference type="AlphaFoldDB" id="A0A7C8LKG3"/>
<feature type="binding site" evidence="2">
    <location>
        <position position="372"/>
    </location>
    <ligand>
        <name>Zn(2+)</name>
        <dbReference type="ChEBI" id="CHEBI:29105"/>
        <note>catalytic</note>
    </ligand>
</feature>
<dbReference type="InterPro" id="IPR014782">
    <property type="entry name" value="Peptidase_M1_dom"/>
</dbReference>
<protein>
    <recommendedName>
        <fullName evidence="3">Peptidase M1 membrane alanine aminopeptidase domain-containing protein</fullName>
    </recommendedName>
</protein>
<keyword evidence="2" id="KW-0479">Metal-binding</keyword>
<organism evidence="4 5">
    <name type="scientific">Defluviitalea raffinosedens</name>
    <dbReference type="NCBI Taxonomy" id="1450156"/>
    <lineage>
        <taxon>Bacteria</taxon>
        <taxon>Bacillati</taxon>
        <taxon>Bacillota</taxon>
        <taxon>Clostridia</taxon>
        <taxon>Lachnospirales</taxon>
        <taxon>Defluviitaleaceae</taxon>
        <taxon>Defluviitalea</taxon>
    </lineage>
</organism>
<dbReference type="EMBL" id="WSLF01000002">
    <property type="protein sequence ID" value="KAE9636120.1"/>
    <property type="molecule type" value="Genomic_DNA"/>
</dbReference>
<dbReference type="PANTHER" id="PTHR45726">
    <property type="entry name" value="LEUKOTRIENE A-4 HYDROLASE"/>
    <property type="match status" value="1"/>
</dbReference>
<evidence type="ECO:0000256" key="1">
    <source>
        <dbReference type="PIRSR" id="PIRSR634015-1"/>
    </source>
</evidence>
<dbReference type="InterPro" id="IPR034015">
    <property type="entry name" value="M1_LTA4H"/>
</dbReference>
<dbReference type="Proteomes" id="UP000483018">
    <property type="component" value="Unassembled WGS sequence"/>
</dbReference>
<evidence type="ECO:0000313" key="4">
    <source>
        <dbReference type="EMBL" id="KAE9636120.1"/>
    </source>
</evidence>